<keyword evidence="3 7" id="KW-0436">Ligase</keyword>
<dbReference type="GO" id="GO:0009435">
    <property type="term" value="P:NAD+ biosynthetic process"/>
    <property type="evidence" value="ECO:0007669"/>
    <property type="project" value="UniProtKB-UniRule"/>
</dbReference>
<gene>
    <name evidence="7 11" type="primary">nadE</name>
    <name evidence="11" type="ORF">BN85409810</name>
</gene>
<dbReference type="InterPro" id="IPR003010">
    <property type="entry name" value="C-N_Hydrolase"/>
</dbReference>
<protein>
    <recommendedName>
        <fullName evidence="7 8">Glutamine-dependent NAD(+) synthetase</fullName>
        <ecNumber evidence="7 8">6.3.5.1</ecNumber>
    </recommendedName>
    <alternativeName>
        <fullName evidence="7 8">NAD(+) synthase [glutamine-hydrolyzing]</fullName>
    </alternativeName>
</protein>
<dbReference type="CDD" id="cd00553">
    <property type="entry name" value="NAD_synthase"/>
    <property type="match status" value="1"/>
</dbReference>
<evidence type="ECO:0000256" key="6">
    <source>
        <dbReference type="ARBA" id="ARBA00023027"/>
    </source>
</evidence>
<evidence type="ECO:0000313" key="12">
    <source>
        <dbReference type="Proteomes" id="UP000032740"/>
    </source>
</evidence>
<feature type="active site" description="Nucleophile; for glutaminase activity" evidence="7">
    <location>
        <position position="166"/>
    </location>
</feature>
<evidence type="ECO:0000256" key="9">
    <source>
        <dbReference type="RuleBase" id="RU003811"/>
    </source>
</evidence>
<dbReference type="NCBIfam" id="TIGR00552">
    <property type="entry name" value="nadE"/>
    <property type="match status" value="1"/>
</dbReference>
<dbReference type="PROSITE" id="PS50263">
    <property type="entry name" value="CN_HYDROLASE"/>
    <property type="match status" value="1"/>
</dbReference>
<dbReference type="PANTHER" id="PTHR23090">
    <property type="entry name" value="NH 3 /GLUTAMINE-DEPENDENT NAD + SYNTHETASE"/>
    <property type="match status" value="1"/>
</dbReference>
<reference evidence="11 12" key="1">
    <citation type="journal article" date="2013" name="J. Mol. Microbiol. Biotechnol.">
        <title>Analysis of the Complete Genomes of Acholeplasma brassicae , A. palmae and A. laidlawii and Their Comparison to the Obligate Parasites from ' Candidatus Phytoplasma'.</title>
        <authorList>
            <person name="Kube M."/>
            <person name="Siewert C."/>
            <person name="Migdoll A.M."/>
            <person name="Duduk B."/>
            <person name="Holz S."/>
            <person name="Rabus R."/>
            <person name="Seemuller E."/>
            <person name="Mitrovic J."/>
            <person name="Muller I."/>
            <person name="Buttner C."/>
            <person name="Reinhardt R."/>
        </authorList>
    </citation>
    <scope>NUCLEOTIDE SEQUENCE [LARGE SCALE GENOMIC DNA]</scope>
    <source>
        <strain evidence="11 12">J233</strain>
    </source>
</reference>
<comment type="pathway">
    <text evidence="1 7 8">Cofactor biosynthesis; NAD(+) biosynthesis; NAD(+) from deamido-NAD(+) (L-Gln route): step 1/1.</text>
</comment>
<dbReference type="InterPro" id="IPR022310">
    <property type="entry name" value="NAD/GMP_synthase"/>
</dbReference>
<evidence type="ECO:0000256" key="3">
    <source>
        <dbReference type="ARBA" id="ARBA00022598"/>
    </source>
</evidence>
<dbReference type="InterPro" id="IPR014445">
    <property type="entry name" value="Gln-dep_NAD_synthase"/>
</dbReference>
<comment type="similarity">
    <text evidence="2 7 8">In the C-terminal section; belongs to the NAD synthetase family.</text>
</comment>
<dbReference type="HOGENOM" id="CLU_025662_0_0_14"/>
<feature type="binding site" evidence="7">
    <location>
        <position position="199"/>
    </location>
    <ligand>
        <name>L-glutamine</name>
        <dbReference type="ChEBI" id="CHEBI:58359"/>
    </ligand>
</feature>
<dbReference type="HAMAP" id="MF_02090">
    <property type="entry name" value="NadE_glutamine_dep"/>
    <property type="match status" value="1"/>
</dbReference>
<dbReference type="GO" id="GO:0005524">
    <property type="term" value="F:ATP binding"/>
    <property type="evidence" value="ECO:0007669"/>
    <property type="project" value="UniProtKB-UniRule"/>
</dbReference>
<dbReference type="EC" id="6.3.5.1" evidence="7 8"/>
<dbReference type="Proteomes" id="UP000032740">
    <property type="component" value="Chromosome"/>
</dbReference>
<dbReference type="InterPro" id="IPR041856">
    <property type="entry name" value="NAD+_synth_C"/>
</dbReference>
<feature type="binding site" evidence="7">
    <location>
        <position position="433"/>
    </location>
    <ligand>
        <name>deamido-NAD(+)</name>
        <dbReference type="ChEBI" id="CHEBI:58437"/>
        <note>ligand shared between two neighboring subunits</note>
    </ligand>
</feature>
<evidence type="ECO:0000256" key="2">
    <source>
        <dbReference type="ARBA" id="ARBA00007145"/>
    </source>
</evidence>
<dbReference type="GO" id="GO:0005737">
    <property type="term" value="C:cytoplasm"/>
    <property type="evidence" value="ECO:0007669"/>
    <property type="project" value="InterPro"/>
</dbReference>
<dbReference type="Gene3D" id="3.60.110.10">
    <property type="entry name" value="Carbon-nitrogen hydrolase"/>
    <property type="match status" value="1"/>
</dbReference>
<feature type="binding site" evidence="7">
    <location>
        <begin position="467"/>
        <end position="470"/>
    </location>
    <ligand>
        <name>deamido-NAD(+)</name>
        <dbReference type="ChEBI" id="CHEBI:58437"/>
        <note>ligand shared between two neighboring subunits</note>
    </ligand>
</feature>
<dbReference type="RefSeq" id="WP_026660578.1">
    <property type="nucleotide sequence ID" value="NC_022538.1"/>
</dbReference>
<keyword evidence="12" id="KW-1185">Reference proteome</keyword>
<sequence>MYKNGFIKVELATINQTIGRPLENAIETLKILNNSQSAIVLFPELSLSGYTAADLFYEKSFLDESLEALKEVIDKTTYKGVYIVGLPLLVDEVLFNAAIVIQDKKILGAIPKKFIPNYKEFYEKRWFQAGMFTQNKEITILGQKVLFGDMIFENSQYNVKFGVEICQDLWTTYAPSDLLALNGAHLLFNLSASTEHINKVEGRRSAVIDHSRKQISGYFYTSCGSSESTTDVVYSNHKLAAVLGEVIGEKDFFNKDETLVVDVDVDAIKHQRRVDMTYADQKIGNEKNIPFIPFTITESKTYQFEKQLDKTPFIPKNNTEYQFRLASAIQTEALKTKLRSVNNLKIVIGISGGLDSTLALLTAYKAIKELNRDPKDVIGITMPAEATSNRSKNDAVKLMEKLNITQLVIPIKKEVETHLELLNHNHEDTTYENTQARIRTMILMNTANKENAFVLGTGDMSEIALGWMTFNGDHMSMYNVNAGLPKIWVKALVEYYAENEFKDYKNILESIYNAPISPELKKEQKTEDEVGLYEINDFIMYHFLVNGKDKKQIKWLLENTFGLTNEQNDKYIERFFKRFYTQQFKRQPMPEGPKVLSISLSPRGELRLPSDIKRK</sequence>
<evidence type="ECO:0000256" key="4">
    <source>
        <dbReference type="ARBA" id="ARBA00022741"/>
    </source>
</evidence>
<dbReference type="InterPro" id="IPR003694">
    <property type="entry name" value="NAD_synthase"/>
</dbReference>
<keyword evidence="6 7" id="KW-0520">NAD</keyword>
<evidence type="ECO:0000256" key="1">
    <source>
        <dbReference type="ARBA" id="ARBA00005188"/>
    </source>
</evidence>
<organism evidence="11 12">
    <name type="scientific">Alteracholeplasma palmae (strain ATCC 49389 / J233)</name>
    <name type="common">Acholeplasma palmae</name>
    <dbReference type="NCBI Taxonomy" id="1318466"/>
    <lineage>
        <taxon>Bacteria</taxon>
        <taxon>Bacillati</taxon>
        <taxon>Mycoplasmatota</taxon>
        <taxon>Mollicutes</taxon>
        <taxon>Acholeplasmatales</taxon>
        <taxon>Acholeplasmataceae</taxon>
        <taxon>Acholeplasma</taxon>
    </lineage>
</organism>
<dbReference type="Pfam" id="PF02540">
    <property type="entry name" value="NAD_synthase"/>
    <property type="match status" value="1"/>
</dbReference>
<comment type="function">
    <text evidence="7">Catalyzes the ATP-dependent amidation of deamido-NAD to form NAD. Uses L-glutamine as a nitrogen source.</text>
</comment>
<dbReference type="GO" id="GO:0008795">
    <property type="term" value="F:NAD+ synthase activity"/>
    <property type="evidence" value="ECO:0007669"/>
    <property type="project" value="UniProtKB-UniRule"/>
</dbReference>
<name>U4KLA3_ALTPJ</name>
<dbReference type="PIRSF" id="PIRSF006630">
    <property type="entry name" value="NADS_GAT"/>
    <property type="match status" value="1"/>
</dbReference>
<keyword evidence="4 7" id="KW-0547">Nucleotide-binding</keyword>
<feature type="active site" description="For glutaminase activity" evidence="7">
    <location>
        <position position="112"/>
    </location>
</feature>
<dbReference type="EMBL" id="FO681347">
    <property type="protein sequence ID" value="CCV64558.1"/>
    <property type="molecule type" value="Genomic_DNA"/>
</dbReference>
<dbReference type="KEGG" id="apal:BN85409810"/>
<dbReference type="Gene3D" id="1.10.10.1140">
    <property type="entry name" value="Glutamine-dependent NAD+ synthetase, C-terminal domain"/>
    <property type="match status" value="1"/>
</dbReference>
<dbReference type="GO" id="GO:0003952">
    <property type="term" value="F:NAD+ synthase (glutamine-hydrolyzing) activity"/>
    <property type="evidence" value="ECO:0007669"/>
    <property type="project" value="UniProtKB-UniRule"/>
</dbReference>
<evidence type="ECO:0000256" key="8">
    <source>
        <dbReference type="PIRNR" id="PIRNR006630"/>
    </source>
</evidence>
<comment type="similarity">
    <text evidence="9">Belongs to the NAD synthetase family.</text>
</comment>
<proteinExistence type="inferred from homology"/>
<dbReference type="InterPro" id="IPR014729">
    <property type="entry name" value="Rossmann-like_a/b/a_fold"/>
</dbReference>
<dbReference type="GO" id="GO:0004359">
    <property type="term" value="F:glutaminase activity"/>
    <property type="evidence" value="ECO:0007669"/>
    <property type="project" value="InterPro"/>
</dbReference>
<feature type="active site" description="Proton acceptor; for glutaminase activity" evidence="7">
    <location>
        <position position="44"/>
    </location>
</feature>
<evidence type="ECO:0000256" key="7">
    <source>
        <dbReference type="HAMAP-Rule" id="MF_02090"/>
    </source>
</evidence>
<dbReference type="CDD" id="cd07570">
    <property type="entry name" value="GAT_Gln-NAD-synth"/>
    <property type="match status" value="1"/>
</dbReference>
<dbReference type="Gene3D" id="3.40.50.620">
    <property type="entry name" value="HUPs"/>
    <property type="match status" value="1"/>
</dbReference>
<dbReference type="PANTHER" id="PTHR23090:SF9">
    <property type="entry name" value="GLUTAMINE-DEPENDENT NAD(+) SYNTHETASE"/>
    <property type="match status" value="1"/>
</dbReference>
<feature type="binding site" evidence="7">
    <location>
        <begin position="349"/>
        <end position="356"/>
    </location>
    <ligand>
        <name>ATP</name>
        <dbReference type="ChEBI" id="CHEBI:30616"/>
    </ligand>
</feature>
<evidence type="ECO:0000313" key="11">
    <source>
        <dbReference type="EMBL" id="CCV64558.1"/>
    </source>
</evidence>
<feature type="binding site" evidence="7">
    <location>
        <position position="585"/>
    </location>
    <ligand>
        <name>deamido-NAD(+)</name>
        <dbReference type="ChEBI" id="CHEBI:58437"/>
        <note>ligand shared between two neighboring subunits</note>
    </ligand>
</feature>
<dbReference type="SUPFAM" id="SSF52402">
    <property type="entry name" value="Adenine nucleotide alpha hydrolases-like"/>
    <property type="match status" value="1"/>
</dbReference>
<dbReference type="STRING" id="1318466.BN85409810"/>
<accession>U4KLA3</accession>
<feature type="domain" description="CN hydrolase" evidence="10">
    <location>
        <begin position="7"/>
        <end position="265"/>
    </location>
</feature>
<dbReference type="OrthoDB" id="9803818at2"/>
<dbReference type="UniPathway" id="UPA00253">
    <property type="reaction ID" value="UER00334"/>
</dbReference>
<feature type="binding site" evidence="7">
    <location>
        <position position="457"/>
    </location>
    <ligand>
        <name>ATP</name>
        <dbReference type="ChEBI" id="CHEBI:30616"/>
    </ligand>
</feature>
<keyword evidence="5 7" id="KW-0067">ATP-binding</keyword>
<feature type="binding site" evidence="7">
    <location>
        <position position="193"/>
    </location>
    <ligand>
        <name>L-glutamine</name>
        <dbReference type="ChEBI" id="CHEBI:58359"/>
    </ligand>
</feature>
<comment type="catalytic activity">
    <reaction evidence="7 8">
        <text>deamido-NAD(+) + L-glutamine + ATP + H2O = L-glutamate + AMP + diphosphate + NAD(+) + H(+)</text>
        <dbReference type="Rhea" id="RHEA:24384"/>
        <dbReference type="ChEBI" id="CHEBI:15377"/>
        <dbReference type="ChEBI" id="CHEBI:15378"/>
        <dbReference type="ChEBI" id="CHEBI:29985"/>
        <dbReference type="ChEBI" id="CHEBI:30616"/>
        <dbReference type="ChEBI" id="CHEBI:33019"/>
        <dbReference type="ChEBI" id="CHEBI:57540"/>
        <dbReference type="ChEBI" id="CHEBI:58359"/>
        <dbReference type="ChEBI" id="CHEBI:58437"/>
        <dbReference type="ChEBI" id="CHEBI:456215"/>
        <dbReference type="EC" id="6.3.5.1"/>
    </reaction>
</comment>
<feature type="binding site" evidence="7">
    <location>
        <position position="462"/>
    </location>
    <ligand>
        <name>deamido-NAD(+)</name>
        <dbReference type="ChEBI" id="CHEBI:58437"/>
        <note>ligand shared between two neighboring subunits</note>
    </ligand>
</feature>
<dbReference type="InterPro" id="IPR036526">
    <property type="entry name" value="C-N_Hydrolase_sf"/>
</dbReference>
<dbReference type="SUPFAM" id="SSF56317">
    <property type="entry name" value="Carbon-nitrogen hydrolase"/>
    <property type="match status" value="1"/>
</dbReference>
<dbReference type="NCBIfam" id="NF002730">
    <property type="entry name" value="PRK02628.1"/>
    <property type="match status" value="1"/>
</dbReference>
<feature type="binding site" evidence="7">
    <location>
        <position position="118"/>
    </location>
    <ligand>
        <name>L-glutamine</name>
        <dbReference type="ChEBI" id="CHEBI:58359"/>
    </ligand>
</feature>
<dbReference type="AlphaFoldDB" id="U4KLA3"/>
<evidence type="ECO:0000256" key="5">
    <source>
        <dbReference type="ARBA" id="ARBA00022840"/>
    </source>
</evidence>
<dbReference type="Pfam" id="PF00795">
    <property type="entry name" value="CN_hydrolase"/>
    <property type="match status" value="1"/>
</dbReference>
<evidence type="ECO:0000259" key="10">
    <source>
        <dbReference type="PROSITE" id="PS50263"/>
    </source>
</evidence>